<reference evidence="1 2" key="1">
    <citation type="journal article" date="2018" name="PLoS Genet.">
        <title>Population sequencing reveals clonal diversity and ancestral inbreeding in the grapevine cultivar Chardonnay.</title>
        <authorList>
            <person name="Roach M.J."/>
            <person name="Johnson D.L."/>
            <person name="Bohlmann J."/>
            <person name="van Vuuren H.J."/>
            <person name="Jones S.J."/>
            <person name="Pretorius I.S."/>
            <person name="Schmidt S.A."/>
            <person name="Borneman A.R."/>
        </authorList>
    </citation>
    <scope>NUCLEOTIDE SEQUENCE [LARGE SCALE GENOMIC DNA]</scope>
    <source>
        <strain evidence="2">cv. Chardonnay</strain>
        <tissue evidence="1">Leaf</tissue>
    </source>
</reference>
<proteinExistence type="predicted"/>
<organism evidence="1 2">
    <name type="scientific">Vitis vinifera</name>
    <name type="common">Grape</name>
    <dbReference type="NCBI Taxonomy" id="29760"/>
    <lineage>
        <taxon>Eukaryota</taxon>
        <taxon>Viridiplantae</taxon>
        <taxon>Streptophyta</taxon>
        <taxon>Embryophyta</taxon>
        <taxon>Tracheophyta</taxon>
        <taxon>Spermatophyta</taxon>
        <taxon>Magnoliopsida</taxon>
        <taxon>eudicotyledons</taxon>
        <taxon>Gunneridae</taxon>
        <taxon>Pentapetalae</taxon>
        <taxon>rosids</taxon>
        <taxon>Vitales</taxon>
        <taxon>Vitaceae</taxon>
        <taxon>Viteae</taxon>
        <taxon>Vitis</taxon>
    </lineage>
</organism>
<evidence type="ECO:0000313" key="2">
    <source>
        <dbReference type="Proteomes" id="UP000288805"/>
    </source>
</evidence>
<comment type="caution">
    <text evidence="1">The sequence shown here is derived from an EMBL/GenBank/DDBJ whole genome shotgun (WGS) entry which is preliminary data.</text>
</comment>
<sequence length="117" mass="12946">MPVVTTDPLPIHDTRVVPPPPGGVHLIGFSGDEIFIMGWDGKAPQPISLYENSDFSGYIHGHGKVAQPPLVDRPFVGTDAREDFRDRMMRYCASCAPHRLAYPFGASWPHPAHIEMP</sequence>
<dbReference type="EMBL" id="QGNW01000384">
    <property type="protein sequence ID" value="RVW73776.1"/>
    <property type="molecule type" value="Genomic_DNA"/>
</dbReference>
<dbReference type="Proteomes" id="UP000288805">
    <property type="component" value="Unassembled WGS sequence"/>
</dbReference>
<dbReference type="AlphaFoldDB" id="A0A438GNJ6"/>
<evidence type="ECO:0000313" key="1">
    <source>
        <dbReference type="EMBL" id="RVW73776.1"/>
    </source>
</evidence>
<protein>
    <submittedName>
        <fullName evidence="1">Uncharacterized protein</fullName>
    </submittedName>
</protein>
<name>A0A438GNJ6_VITVI</name>
<gene>
    <name evidence="1" type="ORF">CK203_057615</name>
</gene>
<accession>A0A438GNJ6</accession>